<evidence type="ECO:0000256" key="2">
    <source>
        <dbReference type="SAM" id="MobiDB-lite"/>
    </source>
</evidence>
<dbReference type="SUPFAM" id="SSF89155">
    <property type="entry name" value="TorD-like"/>
    <property type="match status" value="1"/>
</dbReference>
<evidence type="ECO:0000313" key="4">
    <source>
        <dbReference type="Proteomes" id="UP000516349"/>
    </source>
</evidence>
<proteinExistence type="predicted"/>
<protein>
    <submittedName>
        <fullName evidence="3">Nitrate reductase delta subunit</fullName>
    </submittedName>
</protein>
<dbReference type="Proteomes" id="UP000516349">
    <property type="component" value="Chromosome"/>
</dbReference>
<feature type="region of interest" description="Disordered" evidence="2">
    <location>
        <begin position="1"/>
        <end position="37"/>
    </location>
</feature>
<evidence type="ECO:0000256" key="1">
    <source>
        <dbReference type="ARBA" id="ARBA00023063"/>
    </source>
</evidence>
<name>A0A7H1NQX1_9PROT</name>
<dbReference type="InterPro" id="IPR036411">
    <property type="entry name" value="TorD-like_sf"/>
</dbReference>
<dbReference type="KEGG" id="ebla:JGUZn3_09500"/>
<dbReference type="GO" id="GO:0042128">
    <property type="term" value="P:nitrate assimilation"/>
    <property type="evidence" value="ECO:0007669"/>
    <property type="project" value="UniProtKB-KW"/>
</dbReference>
<reference evidence="3 4" key="1">
    <citation type="submission" date="2020-08" db="EMBL/GenBank/DDBJ databases">
        <title>Complete genome sequence of Entomobacter blattae G55GP.</title>
        <authorList>
            <person name="Poehlein A."/>
            <person name="Guzman J."/>
            <person name="Daniel R."/>
            <person name="Vilcinskas A."/>
        </authorList>
    </citation>
    <scope>NUCLEOTIDE SEQUENCE [LARGE SCALE GENOMIC DNA]</scope>
    <source>
        <strain evidence="3 4">G55GP</strain>
    </source>
</reference>
<sequence length="254" mass="28154">MSHKQPSPSPSLAHPPEEGGDNPTKMHIPQPGTTKPQGVTFRVLSILLSYPTKGMQAAQEEMIAAIENEQLLSASSQQKITALIKQMANTNLYDLQEQYVELFDRSRELSLHLFEHIHGESKSRGQAMVSLSQLYEQYEVFNVTNELPDYLPLFLEFLSIAPQEKVKTTLVEPLAIFKALTERLEKRDSPYAVVLAALTELAQNYADQLTQAVKTQAVKTQTVKIPTVKTPIVKTQGAKTSTAKIQAANKAKPA</sequence>
<keyword evidence="1" id="KW-0534">Nitrate assimilation</keyword>
<dbReference type="GO" id="GO:0051082">
    <property type="term" value="F:unfolded protein binding"/>
    <property type="evidence" value="ECO:0007669"/>
    <property type="project" value="InterPro"/>
</dbReference>
<dbReference type="GO" id="GO:0016530">
    <property type="term" value="F:metallochaperone activity"/>
    <property type="evidence" value="ECO:0007669"/>
    <property type="project" value="TreeGrafter"/>
</dbReference>
<dbReference type="EMBL" id="CP060244">
    <property type="protein sequence ID" value="QNT78181.1"/>
    <property type="molecule type" value="Genomic_DNA"/>
</dbReference>
<dbReference type="InterPro" id="IPR003765">
    <property type="entry name" value="NO3_reductase_chaperone_NarJ"/>
</dbReference>
<dbReference type="GO" id="GO:0051131">
    <property type="term" value="P:chaperone-mediated protein complex assembly"/>
    <property type="evidence" value="ECO:0007669"/>
    <property type="project" value="InterPro"/>
</dbReference>
<dbReference type="RefSeq" id="WP_203414527.1">
    <property type="nucleotide sequence ID" value="NZ_CP060244.1"/>
</dbReference>
<dbReference type="InterPro" id="IPR020945">
    <property type="entry name" value="DMSO/NO3_reduct_chaperone"/>
</dbReference>
<dbReference type="Gene3D" id="1.10.3480.10">
    <property type="entry name" value="TorD-like"/>
    <property type="match status" value="1"/>
</dbReference>
<dbReference type="Pfam" id="PF02613">
    <property type="entry name" value="Nitrate_red_del"/>
    <property type="match status" value="1"/>
</dbReference>
<dbReference type="NCBIfam" id="TIGR00684">
    <property type="entry name" value="narJ"/>
    <property type="match status" value="1"/>
</dbReference>
<gene>
    <name evidence="3" type="ORF">JGUZn3_09500</name>
</gene>
<dbReference type="PANTHER" id="PTHR43680">
    <property type="entry name" value="NITRATE REDUCTASE MOLYBDENUM COFACTOR ASSEMBLY CHAPERONE"/>
    <property type="match status" value="1"/>
</dbReference>
<keyword evidence="4" id="KW-1185">Reference proteome</keyword>
<organism evidence="3 4">
    <name type="scientific">Entomobacter blattae</name>
    <dbReference type="NCBI Taxonomy" id="2762277"/>
    <lineage>
        <taxon>Bacteria</taxon>
        <taxon>Pseudomonadati</taxon>
        <taxon>Pseudomonadota</taxon>
        <taxon>Alphaproteobacteria</taxon>
        <taxon>Acetobacterales</taxon>
        <taxon>Acetobacteraceae</taxon>
        <taxon>Entomobacter</taxon>
    </lineage>
</organism>
<accession>A0A7H1NQX1</accession>
<dbReference type="AlphaFoldDB" id="A0A7H1NQX1"/>
<evidence type="ECO:0000313" key="3">
    <source>
        <dbReference type="EMBL" id="QNT78181.1"/>
    </source>
</evidence>
<dbReference type="PANTHER" id="PTHR43680:SF2">
    <property type="entry name" value="NITRATE REDUCTASE MOLYBDENUM COFACTOR ASSEMBLY CHAPERONE NARJ"/>
    <property type="match status" value="1"/>
</dbReference>